<evidence type="ECO:0000256" key="2">
    <source>
        <dbReference type="ARBA" id="ARBA00008335"/>
    </source>
</evidence>
<evidence type="ECO:0000259" key="9">
    <source>
        <dbReference type="PROSITE" id="PS50850"/>
    </source>
</evidence>
<keyword evidence="11" id="KW-1185">Reference proteome</keyword>
<feature type="domain" description="Major facilitator superfamily (MFS) profile" evidence="9">
    <location>
        <begin position="15"/>
        <end position="396"/>
    </location>
</feature>
<dbReference type="GO" id="GO:0016020">
    <property type="term" value="C:membrane"/>
    <property type="evidence" value="ECO:0007669"/>
    <property type="project" value="TreeGrafter"/>
</dbReference>
<keyword evidence="5 8" id="KW-1133">Transmembrane helix</keyword>
<evidence type="ECO:0000256" key="8">
    <source>
        <dbReference type="SAM" id="Phobius"/>
    </source>
</evidence>
<keyword evidence="4 8" id="KW-0812">Transmembrane</keyword>
<dbReference type="OrthoDB" id="413079at2759"/>
<dbReference type="InterPro" id="IPR051788">
    <property type="entry name" value="MFS_Transporter"/>
</dbReference>
<dbReference type="Proteomes" id="UP000008312">
    <property type="component" value="Unassembled WGS sequence"/>
</dbReference>
<sequence length="482" mass="53792">MADKSPKSGIKYYALMFTIYATCVLFGLIENAKSVAFPLIKDAYKLSYDFQGYLVSISWYGYVIFCLVAAFVLDRWGCKVGIISGYTLTLVGCLVTAVVPYFLTVVIALMVVWMGFGFFEVGVNVLATLLFTENSAVYLNLIHFFYGLGAITGPQIASGFVNWLKMGYKGIYLAEGIITFVVLVVVILTPFSILKKVDSPQNQEPSSCGNLCSLFKRPYIWLCSITLGFMEVIEFGASNWGALYYHDVYGLDVTKEGALFVSMFYILFAASRLLSGFLIEKLGYYVSLFSSLVISIIIYIVGFLCGVNGRWVIPFTGYFIGILFPTYMCLLMQIFGDDSARVSSIIIFLSGATNGLMQLAIGYINEFIGNQWGFRCNIIYTLIPIILLYFVRMHAKRMHKKEKEQSTQSASQEQNVQESSKSVEVEMHPMEEKEVKVETAQDNTYVIVAQEKSDISPEIVAVDPKKNPNGSIPEEKAVSNTV</sequence>
<evidence type="ECO:0000313" key="10">
    <source>
        <dbReference type="EMBL" id="CBK21527.2"/>
    </source>
</evidence>
<dbReference type="InterPro" id="IPR036259">
    <property type="entry name" value="MFS_trans_sf"/>
</dbReference>
<gene>
    <name evidence="10" type="ORF">GSBLH_T00001686001</name>
</gene>
<evidence type="ECO:0000256" key="3">
    <source>
        <dbReference type="ARBA" id="ARBA00022448"/>
    </source>
</evidence>
<feature type="transmembrane region" description="Helical" evidence="8">
    <location>
        <begin position="144"/>
        <end position="164"/>
    </location>
</feature>
<dbReference type="InParanoid" id="D8M0D8"/>
<feature type="compositionally biased region" description="Basic and acidic residues" evidence="7">
    <location>
        <begin position="421"/>
        <end position="436"/>
    </location>
</feature>
<feature type="region of interest" description="Disordered" evidence="7">
    <location>
        <begin position="458"/>
        <end position="482"/>
    </location>
</feature>
<evidence type="ECO:0000313" key="11">
    <source>
        <dbReference type="Proteomes" id="UP000008312"/>
    </source>
</evidence>
<dbReference type="GO" id="GO:0012505">
    <property type="term" value="C:endomembrane system"/>
    <property type="evidence" value="ECO:0007669"/>
    <property type="project" value="UniProtKB-SubCell"/>
</dbReference>
<dbReference type="InterPro" id="IPR020846">
    <property type="entry name" value="MFS_dom"/>
</dbReference>
<dbReference type="GO" id="GO:0022857">
    <property type="term" value="F:transmembrane transporter activity"/>
    <property type="evidence" value="ECO:0007669"/>
    <property type="project" value="InterPro"/>
</dbReference>
<dbReference type="GeneID" id="24918917"/>
<feature type="transmembrane region" description="Helical" evidence="8">
    <location>
        <begin position="282"/>
        <end position="305"/>
    </location>
</feature>
<dbReference type="PROSITE" id="PS50850">
    <property type="entry name" value="MFS"/>
    <property type="match status" value="1"/>
</dbReference>
<feature type="transmembrane region" description="Helical" evidence="8">
    <location>
        <begin position="80"/>
        <end position="103"/>
    </location>
</feature>
<feature type="transmembrane region" description="Helical" evidence="8">
    <location>
        <begin position="219"/>
        <end position="237"/>
    </location>
</feature>
<evidence type="ECO:0000256" key="7">
    <source>
        <dbReference type="SAM" id="MobiDB-lite"/>
    </source>
</evidence>
<feature type="transmembrane region" description="Helical" evidence="8">
    <location>
        <begin position="170"/>
        <end position="194"/>
    </location>
</feature>
<feature type="transmembrane region" description="Helical" evidence="8">
    <location>
        <begin position="372"/>
        <end position="391"/>
    </location>
</feature>
<proteinExistence type="inferred from homology"/>
<name>D8M0D8_BLAHO</name>
<dbReference type="SUPFAM" id="SSF103473">
    <property type="entry name" value="MFS general substrate transporter"/>
    <property type="match status" value="1"/>
</dbReference>
<organism evidence="10">
    <name type="scientific">Blastocystis hominis</name>
    <dbReference type="NCBI Taxonomy" id="12968"/>
    <lineage>
        <taxon>Eukaryota</taxon>
        <taxon>Sar</taxon>
        <taxon>Stramenopiles</taxon>
        <taxon>Bigyra</taxon>
        <taxon>Opalozoa</taxon>
        <taxon>Opalinata</taxon>
        <taxon>Blastocystidae</taxon>
        <taxon>Blastocystis</taxon>
    </lineage>
</organism>
<feature type="compositionally biased region" description="Basic and acidic residues" evidence="7">
    <location>
        <begin position="473"/>
        <end position="482"/>
    </location>
</feature>
<accession>D8M0D8</accession>
<comment type="similarity">
    <text evidence="2">Belongs to the major facilitator superfamily.</text>
</comment>
<dbReference type="Pfam" id="PF07690">
    <property type="entry name" value="MFS_1"/>
    <property type="match status" value="1"/>
</dbReference>
<evidence type="ECO:0000256" key="1">
    <source>
        <dbReference type="ARBA" id="ARBA00004127"/>
    </source>
</evidence>
<feature type="transmembrane region" description="Helical" evidence="8">
    <location>
        <begin position="50"/>
        <end position="73"/>
    </location>
</feature>
<dbReference type="PANTHER" id="PTHR23514:SF3">
    <property type="entry name" value="BYPASS OF STOP CODON PROTEIN 6"/>
    <property type="match status" value="1"/>
</dbReference>
<evidence type="ECO:0000256" key="6">
    <source>
        <dbReference type="ARBA" id="ARBA00023136"/>
    </source>
</evidence>
<dbReference type="PANTHER" id="PTHR23514">
    <property type="entry name" value="BYPASS OF STOP CODON PROTEIN 6"/>
    <property type="match status" value="1"/>
</dbReference>
<dbReference type="RefSeq" id="XP_012895575.1">
    <property type="nucleotide sequence ID" value="XM_013040121.1"/>
</dbReference>
<evidence type="ECO:0000256" key="5">
    <source>
        <dbReference type="ARBA" id="ARBA00022989"/>
    </source>
</evidence>
<evidence type="ECO:0000256" key="4">
    <source>
        <dbReference type="ARBA" id="ARBA00022692"/>
    </source>
</evidence>
<feature type="transmembrane region" description="Helical" evidence="8">
    <location>
        <begin position="257"/>
        <end position="275"/>
    </location>
</feature>
<feature type="transmembrane region" description="Helical" evidence="8">
    <location>
        <begin position="342"/>
        <end position="360"/>
    </location>
</feature>
<feature type="transmembrane region" description="Helical" evidence="8">
    <location>
        <begin position="12"/>
        <end position="30"/>
    </location>
</feature>
<feature type="region of interest" description="Disordered" evidence="7">
    <location>
        <begin position="401"/>
        <end position="436"/>
    </location>
</feature>
<feature type="transmembrane region" description="Helical" evidence="8">
    <location>
        <begin position="311"/>
        <end position="330"/>
    </location>
</feature>
<comment type="subcellular location">
    <subcellularLocation>
        <location evidence="1">Endomembrane system</location>
        <topology evidence="1">Multi-pass membrane protein</topology>
    </subcellularLocation>
</comment>
<dbReference type="InterPro" id="IPR011701">
    <property type="entry name" value="MFS"/>
</dbReference>
<feature type="compositionally biased region" description="Polar residues" evidence="7">
    <location>
        <begin position="406"/>
        <end position="420"/>
    </location>
</feature>
<keyword evidence="3" id="KW-0813">Transport</keyword>
<reference evidence="10" key="1">
    <citation type="submission" date="2010-02" db="EMBL/GenBank/DDBJ databases">
        <title>Sequencing and annotation of the Blastocystis hominis genome.</title>
        <authorList>
            <person name="Wincker P."/>
        </authorList>
    </citation>
    <scope>NUCLEOTIDE SEQUENCE</scope>
    <source>
        <strain evidence="10">Singapore isolate B</strain>
    </source>
</reference>
<keyword evidence="6 8" id="KW-0472">Membrane</keyword>
<dbReference type="Gene3D" id="1.20.1250.20">
    <property type="entry name" value="MFS general substrate transporter like domains"/>
    <property type="match status" value="2"/>
</dbReference>
<feature type="transmembrane region" description="Helical" evidence="8">
    <location>
        <begin position="109"/>
        <end position="132"/>
    </location>
</feature>
<dbReference type="EMBL" id="FN668643">
    <property type="protein sequence ID" value="CBK21527.2"/>
    <property type="molecule type" value="Genomic_DNA"/>
</dbReference>
<protein>
    <recommendedName>
        <fullName evidence="9">Major facilitator superfamily (MFS) profile domain-containing protein</fullName>
    </recommendedName>
</protein>
<dbReference type="AlphaFoldDB" id="D8M0D8"/>